<protein>
    <submittedName>
        <fullName evidence="2">1,4-alpha-glucan branching enzyme</fullName>
        <ecNumber evidence="2">2.4.1.18</ecNumber>
    </submittedName>
</protein>
<feature type="non-terminal residue" evidence="2">
    <location>
        <position position="1"/>
    </location>
</feature>
<dbReference type="Proteomes" id="UP001292368">
    <property type="component" value="Unassembled WGS sequence"/>
</dbReference>
<dbReference type="Pfam" id="PF00128">
    <property type="entry name" value="Alpha-amylase"/>
    <property type="match status" value="1"/>
</dbReference>
<keyword evidence="2" id="KW-0808">Transferase</keyword>
<dbReference type="PANTHER" id="PTHR43651:SF3">
    <property type="entry name" value="1,4-ALPHA-GLUCAN-BRANCHING ENZYME"/>
    <property type="match status" value="1"/>
</dbReference>
<sequence length="149" mass="17575">IINKNDSNGIYKADPYAKLSELRPNTASIIKEETKFRWADKKWINRREKKDIFKSPVNIYEMHLGSWKTKEGKFLTYKELCDELPKYLVEMGYTHVEFMPLIEHPLDASWGYQGTGYYSATNRYGKPEELKELINILHKNEIGVILDWV</sequence>
<dbReference type="AlphaFoldDB" id="A0AAW9IKQ9"/>
<organism evidence="2 3">
    <name type="scientific">Clostridium perfringens</name>
    <dbReference type="NCBI Taxonomy" id="1502"/>
    <lineage>
        <taxon>Bacteria</taxon>
        <taxon>Bacillati</taxon>
        <taxon>Bacillota</taxon>
        <taxon>Clostridia</taxon>
        <taxon>Eubacteriales</taxon>
        <taxon>Clostridiaceae</taxon>
        <taxon>Clostridium</taxon>
    </lineage>
</organism>
<name>A0AAW9IKQ9_CLOPF</name>
<feature type="domain" description="Glycosyl hydrolase family 13 catalytic" evidence="1">
    <location>
        <begin position="86"/>
        <end position="149"/>
    </location>
</feature>
<keyword evidence="2" id="KW-0328">Glycosyltransferase</keyword>
<dbReference type="RefSeq" id="WP_322382344.1">
    <property type="nucleotide sequence ID" value="NZ_WNVM01000477.1"/>
</dbReference>
<dbReference type="PANTHER" id="PTHR43651">
    <property type="entry name" value="1,4-ALPHA-GLUCAN-BRANCHING ENZYME"/>
    <property type="match status" value="1"/>
</dbReference>
<dbReference type="InterPro" id="IPR017853">
    <property type="entry name" value="GH"/>
</dbReference>
<dbReference type="EMBL" id="WNVM01000477">
    <property type="protein sequence ID" value="MDZ5010517.1"/>
    <property type="molecule type" value="Genomic_DNA"/>
</dbReference>
<evidence type="ECO:0000259" key="1">
    <source>
        <dbReference type="Pfam" id="PF00128"/>
    </source>
</evidence>
<evidence type="ECO:0000313" key="2">
    <source>
        <dbReference type="EMBL" id="MDZ5010517.1"/>
    </source>
</evidence>
<comment type="caution">
    <text evidence="2">The sequence shown here is derived from an EMBL/GenBank/DDBJ whole genome shotgun (WGS) entry which is preliminary data.</text>
</comment>
<dbReference type="SUPFAM" id="SSF51445">
    <property type="entry name" value="(Trans)glycosidases"/>
    <property type="match status" value="1"/>
</dbReference>
<dbReference type="Gene3D" id="3.20.20.80">
    <property type="entry name" value="Glycosidases"/>
    <property type="match status" value="1"/>
</dbReference>
<evidence type="ECO:0000313" key="3">
    <source>
        <dbReference type="Proteomes" id="UP001292368"/>
    </source>
</evidence>
<dbReference type="InterPro" id="IPR006047">
    <property type="entry name" value="GH13_cat_dom"/>
</dbReference>
<gene>
    <name evidence="2" type="ORF">GNF77_16775</name>
</gene>
<dbReference type="EC" id="2.4.1.18" evidence="2"/>
<dbReference type="GO" id="GO:0005829">
    <property type="term" value="C:cytosol"/>
    <property type="evidence" value="ECO:0007669"/>
    <property type="project" value="TreeGrafter"/>
</dbReference>
<feature type="non-terminal residue" evidence="2">
    <location>
        <position position="149"/>
    </location>
</feature>
<accession>A0AAW9IKQ9</accession>
<dbReference type="GO" id="GO:0003844">
    <property type="term" value="F:1,4-alpha-glucan branching enzyme activity"/>
    <property type="evidence" value="ECO:0007669"/>
    <property type="project" value="UniProtKB-EC"/>
</dbReference>
<proteinExistence type="predicted"/>
<reference evidence="2" key="1">
    <citation type="submission" date="2019-11" db="EMBL/GenBank/DDBJ databases">
        <title>Characterization of Clostridium perfringens isolates from swine manure treated agricultural soils.</title>
        <authorList>
            <person name="Wushke S.T."/>
        </authorList>
    </citation>
    <scope>NUCLEOTIDE SEQUENCE</scope>
    <source>
        <strain evidence="2">V2</strain>
    </source>
</reference>
<dbReference type="GO" id="GO:0005978">
    <property type="term" value="P:glycogen biosynthetic process"/>
    <property type="evidence" value="ECO:0007669"/>
    <property type="project" value="TreeGrafter"/>
</dbReference>